<dbReference type="InterPro" id="IPR001054">
    <property type="entry name" value="A/G_cyclase"/>
</dbReference>
<evidence type="ECO:0000313" key="5">
    <source>
        <dbReference type="EMBL" id="MDO1449926.1"/>
    </source>
</evidence>
<protein>
    <submittedName>
        <fullName evidence="5">Adenylate/guanylate cyclase domain-containing protein</fullName>
        <ecNumber evidence="5">4.6.1.-</ecNumber>
    </submittedName>
</protein>
<reference evidence="5" key="1">
    <citation type="submission" date="2023-07" db="EMBL/GenBank/DDBJ databases">
        <title>The genome sequence of Rhodocytophaga aerolata KACC 12507.</title>
        <authorList>
            <person name="Zhang X."/>
        </authorList>
    </citation>
    <scope>NUCLEOTIDE SEQUENCE</scope>
    <source>
        <strain evidence="5">KACC 12507</strain>
    </source>
</reference>
<accession>A0ABT8RCU5</accession>
<dbReference type="SMART" id="SM00044">
    <property type="entry name" value="CYCc"/>
    <property type="match status" value="1"/>
</dbReference>
<evidence type="ECO:0000256" key="2">
    <source>
        <dbReference type="ARBA" id="ARBA00022475"/>
    </source>
</evidence>
<organism evidence="5 6">
    <name type="scientific">Rhodocytophaga aerolata</name>
    <dbReference type="NCBI Taxonomy" id="455078"/>
    <lineage>
        <taxon>Bacteria</taxon>
        <taxon>Pseudomonadati</taxon>
        <taxon>Bacteroidota</taxon>
        <taxon>Cytophagia</taxon>
        <taxon>Cytophagales</taxon>
        <taxon>Rhodocytophagaceae</taxon>
        <taxon>Rhodocytophaga</taxon>
    </lineage>
</organism>
<dbReference type="PROSITE" id="PS50125">
    <property type="entry name" value="GUANYLATE_CYCLASE_2"/>
    <property type="match status" value="1"/>
</dbReference>
<dbReference type="PANTHER" id="PTHR43081">
    <property type="entry name" value="ADENYLATE CYCLASE, TERMINAL-DIFFERENTIATION SPECIFIC-RELATED"/>
    <property type="match status" value="1"/>
</dbReference>
<evidence type="ECO:0000259" key="4">
    <source>
        <dbReference type="PROSITE" id="PS50125"/>
    </source>
</evidence>
<keyword evidence="2" id="KW-1003">Cell membrane</keyword>
<comment type="caution">
    <text evidence="5">The sequence shown here is derived from an EMBL/GenBank/DDBJ whole genome shotgun (WGS) entry which is preliminary data.</text>
</comment>
<dbReference type="RefSeq" id="WP_302040728.1">
    <property type="nucleotide sequence ID" value="NZ_JAUKPO010000023.1"/>
</dbReference>
<dbReference type="PANTHER" id="PTHR43081:SF17">
    <property type="entry name" value="BLL5647 PROTEIN"/>
    <property type="match status" value="1"/>
</dbReference>
<keyword evidence="6" id="KW-1185">Reference proteome</keyword>
<dbReference type="Proteomes" id="UP001168528">
    <property type="component" value="Unassembled WGS sequence"/>
</dbReference>
<dbReference type="CDD" id="cd07302">
    <property type="entry name" value="CHD"/>
    <property type="match status" value="1"/>
</dbReference>
<gene>
    <name evidence="5" type="ORF">Q0590_26845</name>
</gene>
<sequence>MRFPPNVRLACQTQVEREGVDLSRIIRDESDINLYVGIDAGEATQQLGEEKELVMFFLDIRNFTTFVESHPPFDVIHIIRKLFTTFQKSIELHGGKIIETAGDGFYAVFGFERELNVAVTSAVKAGFDILSDLEKMNESYFSKYFEHYIQIGIGVHAGPAVGGNIRLGSENHMVVMGHAVNVASRLQNATKELNNNFIISACVFHLLQTTLAEYPTTSIQLKGISKPMQVYLLGKPYWAHDKR</sequence>
<proteinExistence type="predicted"/>
<evidence type="ECO:0000256" key="3">
    <source>
        <dbReference type="ARBA" id="ARBA00023136"/>
    </source>
</evidence>
<dbReference type="Pfam" id="PF00211">
    <property type="entry name" value="Guanylate_cyc"/>
    <property type="match status" value="1"/>
</dbReference>
<name>A0ABT8RCU5_9BACT</name>
<comment type="subcellular location">
    <subcellularLocation>
        <location evidence="1">Cell membrane</location>
        <topology evidence="1">Multi-pass membrane protein</topology>
    </subcellularLocation>
</comment>
<evidence type="ECO:0000256" key="1">
    <source>
        <dbReference type="ARBA" id="ARBA00004651"/>
    </source>
</evidence>
<dbReference type="InterPro" id="IPR050697">
    <property type="entry name" value="Adenylyl/Guanylyl_Cyclase_3/4"/>
</dbReference>
<evidence type="ECO:0000313" key="6">
    <source>
        <dbReference type="Proteomes" id="UP001168528"/>
    </source>
</evidence>
<dbReference type="EMBL" id="JAUKPO010000023">
    <property type="protein sequence ID" value="MDO1449926.1"/>
    <property type="molecule type" value="Genomic_DNA"/>
</dbReference>
<keyword evidence="5" id="KW-0456">Lyase</keyword>
<dbReference type="GO" id="GO:0016829">
    <property type="term" value="F:lyase activity"/>
    <property type="evidence" value="ECO:0007669"/>
    <property type="project" value="UniProtKB-KW"/>
</dbReference>
<dbReference type="InterPro" id="IPR029787">
    <property type="entry name" value="Nucleotide_cyclase"/>
</dbReference>
<dbReference type="EC" id="4.6.1.-" evidence="5"/>
<feature type="domain" description="Guanylate cyclase" evidence="4">
    <location>
        <begin position="54"/>
        <end position="187"/>
    </location>
</feature>
<dbReference type="SUPFAM" id="SSF55073">
    <property type="entry name" value="Nucleotide cyclase"/>
    <property type="match status" value="1"/>
</dbReference>
<dbReference type="Gene3D" id="3.30.70.1230">
    <property type="entry name" value="Nucleotide cyclase"/>
    <property type="match status" value="1"/>
</dbReference>
<keyword evidence="3" id="KW-0472">Membrane</keyword>